<dbReference type="WBParaSite" id="L893_g2368.t1">
    <property type="protein sequence ID" value="L893_g2368.t1"/>
    <property type="gene ID" value="L893_g2368"/>
</dbReference>
<proteinExistence type="predicted"/>
<dbReference type="Pfam" id="PF13600">
    <property type="entry name" value="DUF4140"/>
    <property type="match status" value="1"/>
</dbReference>
<protein>
    <submittedName>
        <fullName evidence="4">DUF4139 domain-containing protein</fullName>
    </submittedName>
</protein>
<dbReference type="PANTHER" id="PTHR31005:SF8">
    <property type="entry name" value="DUF4139 DOMAIN-CONTAINING PROTEIN"/>
    <property type="match status" value="1"/>
</dbReference>
<sequence length="579" mass="66136">MSIPTVTFKAIDLPIQSVTVFRERAQVKRELSVHLEEGRHELVIENLPWAIDRKSIRVDVAGNVEIHEVVYMKHVEERKYLDSPELKRLDAGLDQLLDEKCDLEDQKSVLQRQLDTLNIMSVKLSGSSSEPFVLDEDVEDKISKFFVFYDKKALALMEEIRKLEEAIKELWTRSQLEMVKIDDLRTNLMDGMSRNISITVDVAEEGDLTFVLTYQVIEASWHPVYDIRVMTPESAEEATTLNIDYFAEIVQDTGEEWTDTKILLSTAQPSQGGNVPELGTFNVSFYRPPKELTSEEDLYYGRRRAFACADRLRREREEPKRGVEYEMDYELEEELESEEAVPEMAHRKMTASQQVLSTEFQLPEKKTIPSDNSEHKMLITHVAFEPSLLHECVPKKSTNVFLTASVVNNSEFPLLEGDASVYLNHSFVAKTHLKAVAPGEKFTCSLGVDNAVKVTYKAPQKFNSESGMFTKQATVSNTQTITIQNNKSDEEITVVVREHIPKPTDEKIKVRVLQPTLEVAKNGQLIEKPSSDIPVLGCILNTDHNLEWTEKIKEGEKKELVVKWQLDYPSTEAIEYNES</sequence>
<dbReference type="AlphaFoldDB" id="A0A1I7Z8J9"/>
<accession>A0A1I7Z8J9</accession>
<evidence type="ECO:0000259" key="2">
    <source>
        <dbReference type="Pfam" id="PF13600"/>
    </source>
</evidence>
<dbReference type="Pfam" id="PF13598">
    <property type="entry name" value="DUF4139"/>
    <property type="match status" value="1"/>
</dbReference>
<feature type="domain" description="DUF4139" evidence="1">
    <location>
        <begin position="212"/>
        <end position="569"/>
    </location>
</feature>
<feature type="domain" description="DUF4140" evidence="2">
    <location>
        <begin position="18"/>
        <end position="117"/>
    </location>
</feature>
<dbReference type="PANTHER" id="PTHR31005">
    <property type="entry name" value="DUF4139 DOMAIN-CONTAINING PROTEIN"/>
    <property type="match status" value="1"/>
</dbReference>
<name>A0A1I7Z8J9_9BILA</name>
<organism evidence="3 4">
    <name type="scientific">Steinernema glaseri</name>
    <dbReference type="NCBI Taxonomy" id="37863"/>
    <lineage>
        <taxon>Eukaryota</taxon>
        <taxon>Metazoa</taxon>
        <taxon>Ecdysozoa</taxon>
        <taxon>Nematoda</taxon>
        <taxon>Chromadorea</taxon>
        <taxon>Rhabditida</taxon>
        <taxon>Tylenchina</taxon>
        <taxon>Panagrolaimomorpha</taxon>
        <taxon>Strongyloidoidea</taxon>
        <taxon>Steinernematidae</taxon>
        <taxon>Steinernema</taxon>
    </lineage>
</organism>
<evidence type="ECO:0000313" key="4">
    <source>
        <dbReference type="WBParaSite" id="L893_g2368.t1"/>
    </source>
</evidence>
<dbReference type="InterPro" id="IPR025554">
    <property type="entry name" value="DUF4140"/>
</dbReference>
<dbReference type="InterPro" id="IPR011935">
    <property type="entry name" value="CHP02231"/>
</dbReference>
<dbReference type="NCBIfam" id="TIGR02231">
    <property type="entry name" value="mucoidy inhibitor MuiA family protein"/>
    <property type="match status" value="1"/>
</dbReference>
<evidence type="ECO:0000259" key="1">
    <source>
        <dbReference type="Pfam" id="PF13598"/>
    </source>
</evidence>
<keyword evidence="3" id="KW-1185">Reference proteome</keyword>
<dbReference type="InterPro" id="IPR037291">
    <property type="entry name" value="DUF4139"/>
</dbReference>
<reference evidence="4" key="1">
    <citation type="submission" date="2016-11" db="UniProtKB">
        <authorList>
            <consortium name="WormBaseParasite"/>
        </authorList>
    </citation>
    <scope>IDENTIFICATION</scope>
</reference>
<dbReference type="Proteomes" id="UP000095287">
    <property type="component" value="Unplaced"/>
</dbReference>
<evidence type="ECO:0000313" key="3">
    <source>
        <dbReference type="Proteomes" id="UP000095287"/>
    </source>
</evidence>